<feature type="compositionally biased region" description="Low complexity" evidence="1">
    <location>
        <begin position="65"/>
        <end position="113"/>
    </location>
</feature>
<feature type="compositionally biased region" description="Low complexity" evidence="1">
    <location>
        <begin position="48"/>
        <end position="57"/>
    </location>
</feature>
<feature type="transmembrane region" description="Helical" evidence="2">
    <location>
        <begin position="124"/>
        <end position="146"/>
    </location>
</feature>
<name>A0ABN2AC86_9ACTN</name>
<comment type="caution">
    <text evidence="4">The sequence shown here is derived from an EMBL/GenBank/DDBJ whole genome shotgun (WGS) entry which is preliminary data.</text>
</comment>
<evidence type="ECO:0000313" key="4">
    <source>
        <dbReference type="EMBL" id="GAA1516148.1"/>
    </source>
</evidence>
<keyword evidence="2" id="KW-1133">Transmembrane helix</keyword>
<reference evidence="4 5" key="1">
    <citation type="journal article" date="2019" name="Int. J. Syst. Evol. Microbiol.">
        <title>The Global Catalogue of Microorganisms (GCM) 10K type strain sequencing project: providing services to taxonomists for standard genome sequencing and annotation.</title>
        <authorList>
            <consortium name="The Broad Institute Genomics Platform"/>
            <consortium name="The Broad Institute Genome Sequencing Center for Infectious Disease"/>
            <person name="Wu L."/>
            <person name="Ma J."/>
        </authorList>
    </citation>
    <scope>NUCLEOTIDE SEQUENCE [LARGE SCALE GENOMIC DNA]</scope>
    <source>
        <strain evidence="4 5">JCM 14942</strain>
    </source>
</reference>
<dbReference type="EMBL" id="BAAAOR010000015">
    <property type="protein sequence ID" value="GAA1516148.1"/>
    <property type="molecule type" value="Genomic_DNA"/>
</dbReference>
<evidence type="ECO:0000256" key="1">
    <source>
        <dbReference type="SAM" id="MobiDB-lite"/>
    </source>
</evidence>
<feature type="region of interest" description="Disordered" evidence="1">
    <location>
        <begin position="187"/>
        <end position="211"/>
    </location>
</feature>
<feature type="compositionally biased region" description="Acidic residues" evidence="1">
    <location>
        <begin position="187"/>
        <end position="196"/>
    </location>
</feature>
<keyword evidence="2" id="KW-0472">Membrane</keyword>
<evidence type="ECO:0000259" key="3">
    <source>
        <dbReference type="Pfam" id="PF10708"/>
    </source>
</evidence>
<proteinExistence type="predicted"/>
<keyword evidence="5" id="KW-1185">Reference proteome</keyword>
<dbReference type="Proteomes" id="UP001500842">
    <property type="component" value="Unassembled WGS sequence"/>
</dbReference>
<organism evidence="4 5">
    <name type="scientific">Nocardioides humi</name>
    <dbReference type="NCBI Taxonomy" id="449461"/>
    <lineage>
        <taxon>Bacteria</taxon>
        <taxon>Bacillati</taxon>
        <taxon>Actinomycetota</taxon>
        <taxon>Actinomycetes</taxon>
        <taxon>Propionibacteriales</taxon>
        <taxon>Nocardioidaceae</taxon>
        <taxon>Nocardioides</taxon>
    </lineage>
</organism>
<dbReference type="Gene3D" id="3.10.450.50">
    <property type="match status" value="1"/>
</dbReference>
<feature type="region of interest" description="Disordered" evidence="1">
    <location>
        <begin position="1"/>
        <end position="114"/>
    </location>
</feature>
<keyword evidence="2" id="KW-0812">Transmembrane</keyword>
<gene>
    <name evidence="4" type="ORF">GCM10009788_20470</name>
</gene>
<dbReference type="InterPro" id="IPR018929">
    <property type="entry name" value="DUF2510"/>
</dbReference>
<dbReference type="RefSeq" id="WP_219996403.1">
    <property type="nucleotide sequence ID" value="NZ_BAAAOR010000015.1"/>
</dbReference>
<evidence type="ECO:0000313" key="5">
    <source>
        <dbReference type="Proteomes" id="UP001500842"/>
    </source>
</evidence>
<protein>
    <recommendedName>
        <fullName evidence="3">DUF2510 domain-containing protein</fullName>
    </recommendedName>
</protein>
<evidence type="ECO:0000256" key="2">
    <source>
        <dbReference type="SAM" id="Phobius"/>
    </source>
</evidence>
<feature type="domain" description="DUF2510" evidence="3">
    <location>
        <begin position="11"/>
        <end position="40"/>
    </location>
</feature>
<accession>A0ABN2AC86</accession>
<sequence>MSDPNQPATPAGWYPDGQGGQRWWDGTQWTEHTQPPAAGPGVDATVVAPQQPAQHQPPVQPQQPAPQQQFQQPAQQAYGQQQYGQPQQFGGQPVYGQQPPYGQQYGQPAWGAPPAGGGGGNTKLLVILGGGTAALLLVVLLVVILVKAVGGGSPEDVAKAYLQAGFEGDYEKVCELTAEDRREELLEEADADDCGELADQRKEEDEKEEEKYEEEYGLSIDDIRGNFDLDVDIRDVDEKGDDEAIVEVRQTREYTKDDDFLDKELGGDRTNSATFKMKLVKEDGDWKVEQPFIDE</sequence>
<dbReference type="Pfam" id="PF10708">
    <property type="entry name" value="DUF2510"/>
    <property type="match status" value="1"/>
</dbReference>